<keyword evidence="2" id="KW-1133">Transmembrane helix</keyword>
<feature type="transmembrane region" description="Helical" evidence="2">
    <location>
        <begin position="12"/>
        <end position="37"/>
    </location>
</feature>
<feature type="transmembrane region" description="Helical" evidence="2">
    <location>
        <begin position="43"/>
        <end position="61"/>
    </location>
</feature>
<gene>
    <name evidence="3" type="ORF">SAMN05216204_102119</name>
</gene>
<dbReference type="AlphaFoldDB" id="A0A1I1EI48"/>
<name>A0A1I1EI48_9BURK</name>
<dbReference type="EMBL" id="FOLD01000002">
    <property type="protein sequence ID" value="SFB86282.1"/>
    <property type="molecule type" value="Genomic_DNA"/>
</dbReference>
<evidence type="ECO:0000256" key="2">
    <source>
        <dbReference type="SAM" id="Phobius"/>
    </source>
</evidence>
<protein>
    <submittedName>
        <fullName evidence="3">Uncharacterized protein</fullName>
    </submittedName>
</protein>
<dbReference type="Proteomes" id="UP000198639">
    <property type="component" value="Unassembled WGS sequence"/>
</dbReference>
<evidence type="ECO:0000313" key="3">
    <source>
        <dbReference type="EMBL" id="SFB86282.1"/>
    </source>
</evidence>
<feature type="region of interest" description="Disordered" evidence="1">
    <location>
        <begin position="283"/>
        <end position="306"/>
    </location>
</feature>
<keyword evidence="2" id="KW-0472">Membrane</keyword>
<accession>A0A1I1EI48</accession>
<dbReference type="OrthoDB" id="9984154at2"/>
<keyword evidence="2" id="KW-0812">Transmembrane</keyword>
<sequence length="306" mass="33826">MRPVFYEPSGRVPASIALVLVCALAGAGIGALPYAWLSSGDDWVFIILGAWIFALWLAFLVKSACHLAKIRNPGVMRQFGFVVGAAGWAGQWIFWIVFVSYGPVRNMPGLSLAIPVADLLADPGTFLHALRMVLAASGWFDDAFYMLVRSMFWCCELSMLLMYPGQAGLAYAGKPFCEASGRWIPPTMLPQNFTADILPGSRTHFSGHPDQLLNALSPLKSARPCYAKVTFYTGKTGIFMSVQVTRRSFVGGQERVDEEMLVEYLRVPATDVELFMQRLSMRPQARARSRRQKAKRAAVKKTQASS</sequence>
<proteinExistence type="predicted"/>
<organism evidence="3 4">
    <name type="scientific">Massilia yuzhufengensis</name>
    <dbReference type="NCBI Taxonomy" id="1164594"/>
    <lineage>
        <taxon>Bacteria</taxon>
        <taxon>Pseudomonadati</taxon>
        <taxon>Pseudomonadota</taxon>
        <taxon>Betaproteobacteria</taxon>
        <taxon>Burkholderiales</taxon>
        <taxon>Oxalobacteraceae</taxon>
        <taxon>Telluria group</taxon>
        <taxon>Massilia</taxon>
    </lineage>
</organism>
<keyword evidence="4" id="KW-1185">Reference proteome</keyword>
<evidence type="ECO:0000256" key="1">
    <source>
        <dbReference type="SAM" id="MobiDB-lite"/>
    </source>
</evidence>
<dbReference type="RefSeq" id="WP_091870656.1">
    <property type="nucleotide sequence ID" value="NZ_FOLD01000002.1"/>
</dbReference>
<feature type="transmembrane region" description="Helical" evidence="2">
    <location>
        <begin position="81"/>
        <end position="101"/>
    </location>
</feature>
<evidence type="ECO:0000313" key="4">
    <source>
        <dbReference type="Proteomes" id="UP000198639"/>
    </source>
</evidence>
<reference evidence="4" key="1">
    <citation type="submission" date="2016-10" db="EMBL/GenBank/DDBJ databases">
        <authorList>
            <person name="Varghese N."/>
            <person name="Submissions S."/>
        </authorList>
    </citation>
    <scope>NUCLEOTIDE SEQUENCE [LARGE SCALE GENOMIC DNA]</scope>
    <source>
        <strain evidence="4">CGMCC 1.12041</strain>
    </source>
</reference>
<feature type="compositionally biased region" description="Basic residues" evidence="1">
    <location>
        <begin position="285"/>
        <end position="299"/>
    </location>
</feature>
<dbReference type="STRING" id="1164594.SAMN05216204_102119"/>